<name>A0A1M4TWC2_9GAMM</name>
<keyword evidence="1" id="KW-0472">Membrane</keyword>
<feature type="transmembrane region" description="Helical" evidence="1">
    <location>
        <begin position="24"/>
        <end position="44"/>
    </location>
</feature>
<accession>A0A1M4TWC2</accession>
<sequence>MHWLFLLLAFAAMALALLTTSMPVLVGCLVAALVLFVLWVVGLYQARVAGTGRDPTLMVDPAELRRLREQAQARQQQDTSAGDHTP</sequence>
<proteinExistence type="predicted"/>
<dbReference type="STRING" id="213588.SAMN02745204_00529"/>
<dbReference type="AlphaFoldDB" id="A0A1M4TWC2"/>
<keyword evidence="3" id="KW-1185">Reference proteome</keyword>
<gene>
    <name evidence="2" type="ORF">SAMN02745204_00529</name>
</gene>
<keyword evidence="1" id="KW-0812">Transmembrane</keyword>
<dbReference type="EMBL" id="FQUK01000006">
    <property type="protein sequence ID" value="SHE48723.1"/>
    <property type="molecule type" value="Genomic_DNA"/>
</dbReference>
<evidence type="ECO:0000313" key="3">
    <source>
        <dbReference type="Proteomes" id="UP000242857"/>
    </source>
</evidence>
<keyword evidence="1" id="KW-1133">Transmembrane helix</keyword>
<evidence type="ECO:0000256" key="1">
    <source>
        <dbReference type="SAM" id="Phobius"/>
    </source>
</evidence>
<reference evidence="3" key="1">
    <citation type="submission" date="2016-11" db="EMBL/GenBank/DDBJ databases">
        <authorList>
            <person name="Varghese N."/>
            <person name="Submissions S."/>
        </authorList>
    </citation>
    <scope>NUCLEOTIDE SEQUENCE [LARGE SCALE GENOMIC DNA]</scope>
    <source>
        <strain evidence="3">DSM 14834</strain>
    </source>
</reference>
<dbReference type="RefSeq" id="WP_072755085.1">
    <property type="nucleotide sequence ID" value="NZ_FQUK01000006.1"/>
</dbReference>
<dbReference type="Proteomes" id="UP000242857">
    <property type="component" value="Unassembled WGS sequence"/>
</dbReference>
<protein>
    <submittedName>
        <fullName evidence="2">Uncharacterized protein</fullName>
    </submittedName>
</protein>
<evidence type="ECO:0000313" key="2">
    <source>
        <dbReference type="EMBL" id="SHE48723.1"/>
    </source>
</evidence>
<organism evidence="2 3">
    <name type="scientific">Thermomonas hydrothermalis</name>
    <dbReference type="NCBI Taxonomy" id="213588"/>
    <lineage>
        <taxon>Bacteria</taxon>
        <taxon>Pseudomonadati</taxon>
        <taxon>Pseudomonadota</taxon>
        <taxon>Gammaproteobacteria</taxon>
        <taxon>Lysobacterales</taxon>
        <taxon>Lysobacteraceae</taxon>
        <taxon>Thermomonas</taxon>
    </lineage>
</organism>